<dbReference type="Proteomes" id="UP000182915">
    <property type="component" value="Chromosome I"/>
</dbReference>
<sequence length="289" mass="31308">MDAYTAGRLCRSIDPLHSLSYFLPEFFERFGALGMQGMTPYFAVRAAPMGAVPAEVVAAVFYNFNPEFVAQSIPRAWTLAAPDAVIAMRYEMLDEVLPRILGEELTRSAELFRAAGILRRTAESIPDGDGRPLFAAHTSLPWPESAHCQLWHAVTLLREYRGDGHTAALVANGLSGLEALVSHTVAGIGFSVPFAQSLRGWSEEQWDAGLERLRTRGLVGSDGQLTEAGTRLRARVEDLTDDLGYAPWATVTDGDRDHVTVVADAVRAAVAGAGLIPAQAFGPRYGQPR</sequence>
<evidence type="ECO:0000313" key="2">
    <source>
        <dbReference type="Proteomes" id="UP000182915"/>
    </source>
</evidence>
<evidence type="ECO:0000313" key="1">
    <source>
        <dbReference type="EMBL" id="SEH80150.1"/>
    </source>
</evidence>
<accession>A0A1H6L6U9</accession>
<keyword evidence="2" id="KW-1185">Reference proteome</keyword>
<dbReference type="OrthoDB" id="157052at2"/>
<dbReference type="NCBIfam" id="NF047719">
    <property type="entry name" value="SCO6745_fam_HTH"/>
    <property type="match status" value="1"/>
</dbReference>
<dbReference type="AlphaFoldDB" id="A0A1H6L6U9"/>
<dbReference type="RefSeq" id="WP_083408890.1">
    <property type="nucleotide sequence ID" value="NZ_LT629971.1"/>
</dbReference>
<proteinExistence type="predicted"/>
<gene>
    <name evidence="1" type="ORF">SAMN04489835_4309</name>
</gene>
<protein>
    <recommendedName>
        <fullName evidence="3">SalK</fullName>
    </recommendedName>
</protein>
<dbReference type="STRING" id="370526.SAMN04489835_4309"/>
<evidence type="ECO:0008006" key="3">
    <source>
        <dbReference type="Google" id="ProtNLM"/>
    </source>
</evidence>
<name>A0A1H6L6U9_MYCRU</name>
<organism evidence="1 2">
    <name type="scientific">Mycolicibacterium rutilum</name>
    <name type="common">Mycobacterium rutilum</name>
    <dbReference type="NCBI Taxonomy" id="370526"/>
    <lineage>
        <taxon>Bacteria</taxon>
        <taxon>Bacillati</taxon>
        <taxon>Actinomycetota</taxon>
        <taxon>Actinomycetes</taxon>
        <taxon>Mycobacteriales</taxon>
        <taxon>Mycobacteriaceae</taxon>
        <taxon>Mycolicibacterium</taxon>
    </lineage>
</organism>
<dbReference type="InterPro" id="IPR054058">
    <property type="entry name" value="HTH_67"/>
</dbReference>
<dbReference type="EMBL" id="LT629971">
    <property type="protein sequence ID" value="SEH80150.1"/>
    <property type="molecule type" value="Genomic_DNA"/>
</dbReference>
<reference evidence="2" key="1">
    <citation type="submission" date="2016-10" db="EMBL/GenBank/DDBJ databases">
        <authorList>
            <person name="Varghese N."/>
            <person name="Submissions S."/>
        </authorList>
    </citation>
    <scope>NUCLEOTIDE SEQUENCE [LARGE SCALE GENOMIC DNA]</scope>
    <source>
        <strain evidence="2">DSM 45405</strain>
    </source>
</reference>
<dbReference type="Pfam" id="PF21863">
    <property type="entry name" value="HTH_67"/>
    <property type="match status" value="1"/>
</dbReference>